<proteinExistence type="predicted"/>
<dbReference type="EMBL" id="JAHCVI010000001">
    <property type="protein sequence ID" value="KAG7292835.1"/>
    <property type="molecule type" value="Genomic_DNA"/>
</dbReference>
<dbReference type="AlphaFoldDB" id="A0AAD4F549"/>
<accession>A0AAD4F549</accession>
<comment type="caution">
    <text evidence="1">The sequence shown here is derived from an EMBL/GenBank/DDBJ whole genome shotgun (WGS) entry which is preliminary data.</text>
</comment>
<organism evidence="1 2">
    <name type="scientific">Staphylotrichum longicolle</name>
    <dbReference type="NCBI Taxonomy" id="669026"/>
    <lineage>
        <taxon>Eukaryota</taxon>
        <taxon>Fungi</taxon>
        <taxon>Dikarya</taxon>
        <taxon>Ascomycota</taxon>
        <taxon>Pezizomycotina</taxon>
        <taxon>Sordariomycetes</taxon>
        <taxon>Sordariomycetidae</taxon>
        <taxon>Sordariales</taxon>
        <taxon>Chaetomiaceae</taxon>
        <taxon>Staphylotrichum</taxon>
    </lineage>
</organism>
<keyword evidence="2" id="KW-1185">Reference proteome</keyword>
<evidence type="ECO:0000313" key="2">
    <source>
        <dbReference type="Proteomes" id="UP001197093"/>
    </source>
</evidence>
<dbReference type="InterPro" id="IPR052523">
    <property type="entry name" value="Trichothecene_AcTrans"/>
</dbReference>
<dbReference type="PANTHER" id="PTHR42791">
    <property type="entry name" value="GNAT FAMILY ACETYLTRANSFERASE"/>
    <property type="match status" value="1"/>
</dbReference>
<dbReference type="InterPro" id="IPR016181">
    <property type="entry name" value="Acyl_CoA_acyltransferase"/>
</dbReference>
<gene>
    <name evidence="1" type="ORF">NEMBOFW57_002880</name>
</gene>
<dbReference type="Gene3D" id="3.40.630.30">
    <property type="match status" value="1"/>
</dbReference>
<dbReference type="SUPFAM" id="SSF55729">
    <property type="entry name" value="Acyl-CoA N-acyltransferases (Nat)"/>
    <property type="match status" value="1"/>
</dbReference>
<evidence type="ECO:0008006" key="3">
    <source>
        <dbReference type="Google" id="ProtNLM"/>
    </source>
</evidence>
<dbReference type="PANTHER" id="PTHR42791:SF17">
    <property type="entry name" value="ACETYLTRANSFERASE, GNAT FAMILY FAMILY (AFU_ORTHOLOGUE AFUA_8G05690)"/>
    <property type="match status" value="1"/>
</dbReference>
<protein>
    <recommendedName>
        <fullName evidence="3">N-acetyltransferase domain-containing protein</fullName>
    </recommendedName>
</protein>
<dbReference type="Proteomes" id="UP001197093">
    <property type="component" value="Unassembled WGS sequence"/>
</dbReference>
<evidence type="ECO:0000313" key="1">
    <source>
        <dbReference type="EMBL" id="KAG7292835.1"/>
    </source>
</evidence>
<reference evidence="1" key="1">
    <citation type="submission" date="2023-02" db="EMBL/GenBank/DDBJ databases">
        <authorList>
            <person name="Palmer J.M."/>
        </authorList>
    </citation>
    <scope>NUCLEOTIDE SEQUENCE</scope>
    <source>
        <strain evidence="1">FW57</strain>
    </source>
</reference>
<name>A0AAD4F549_9PEZI</name>
<sequence>MATNNPRIRVREATPADIDAIVDIHFAAFDDNVMNQLMYPGGPSADSRAKFGANVFPRPESNAGDAAKKGQSILCVAEYLPEDATADTSGEVVAFAKWLLHREPRVEAEWKGEEFNATTESWGEGCDTAVVNAFIGEMTRIQRDHAKGEAALSSPVGYAVYKKFGYEDVDVLDLNVTETWGIANTAGSYWGERNAVSLAGPAADGVLRSVIMRRPATTR</sequence>